<dbReference type="InterPro" id="IPR010620">
    <property type="entry name" value="SBBP_repeat"/>
</dbReference>
<organism evidence="1">
    <name type="scientific">marine sediment metagenome</name>
    <dbReference type="NCBI Taxonomy" id="412755"/>
    <lineage>
        <taxon>unclassified sequences</taxon>
        <taxon>metagenomes</taxon>
        <taxon>ecological metagenomes</taxon>
    </lineage>
</organism>
<dbReference type="EMBL" id="BART01023243">
    <property type="protein sequence ID" value="GAH04865.1"/>
    <property type="molecule type" value="Genomic_DNA"/>
</dbReference>
<name>X1D985_9ZZZZ</name>
<protein>
    <recommendedName>
        <fullName evidence="2">Bulb-type lectin domain-containing protein</fullName>
    </recommendedName>
</protein>
<evidence type="ECO:0000313" key="1">
    <source>
        <dbReference type="EMBL" id="GAH04865.1"/>
    </source>
</evidence>
<proteinExistence type="predicted"/>
<dbReference type="InterPro" id="IPR011042">
    <property type="entry name" value="6-blade_b-propeller_TolB-like"/>
</dbReference>
<feature type="non-terminal residue" evidence="1">
    <location>
        <position position="109"/>
    </location>
</feature>
<dbReference type="Pfam" id="PF06739">
    <property type="entry name" value="SBBP"/>
    <property type="match status" value="1"/>
</dbReference>
<sequence>MLILFHLYITFLTKFDSNGNLLWDRLWGGTGNDIGHGIAVDSANNVYFGGFTYSYDYRGDMFLVKYDSYGNKLWDLTHGGAYYDNGYGVAVDSNDNVYHVGYTKRSSGT</sequence>
<accession>X1D985</accession>
<dbReference type="AlphaFoldDB" id="X1D985"/>
<dbReference type="PANTHER" id="PTHR35580">
    <property type="entry name" value="CELL SURFACE GLYCOPROTEIN (S-LAYER PROTEIN)-LIKE PROTEIN"/>
    <property type="match status" value="1"/>
</dbReference>
<dbReference type="SUPFAM" id="SSF101898">
    <property type="entry name" value="NHL repeat"/>
    <property type="match status" value="1"/>
</dbReference>
<dbReference type="InterPro" id="IPR052918">
    <property type="entry name" value="Motility_Chemotaxis_Reg"/>
</dbReference>
<comment type="caution">
    <text evidence="1">The sequence shown here is derived from an EMBL/GenBank/DDBJ whole genome shotgun (WGS) entry which is preliminary data.</text>
</comment>
<dbReference type="Gene3D" id="2.120.10.30">
    <property type="entry name" value="TolB, C-terminal domain"/>
    <property type="match status" value="1"/>
</dbReference>
<dbReference type="PANTHER" id="PTHR35580:SF1">
    <property type="entry name" value="PHYTASE-LIKE DOMAIN-CONTAINING PROTEIN"/>
    <property type="match status" value="1"/>
</dbReference>
<gene>
    <name evidence="1" type="ORF">S01H4_42345</name>
</gene>
<evidence type="ECO:0008006" key="2">
    <source>
        <dbReference type="Google" id="ProtNLM"/>
    </source>
</evidence>
<reference evidence="1" key="1">
    <citation type="journal article" date="2014" name="Front. Microbiol.">
        <title>High frequency of phylogenetically diverse reductive dehalogenase-homologous genes in deep subseafloor sedimentary metagenomes.</title>
        <authorList>
            <person name="Kawai M."/>
            <person name="Futagami T."/>
            <person name="Toyoda A."/>
            <person name="Takaki Y."/>
            <person name="Nishi S."/>
            <person name="Hori S."/>
            <person name="Arai W."/>
            <person name="Tsubouchi T."/>
            <person name="Morono Y."/>
            <person name="Uchiyama I."/>
            <person name="Ito T."/>
            <person name="Fujiyama A."/>
            <person name="Inagaki F."/>
            <person name="Takami H."/>
        </authorList>
    </citation>
    <scope>NUCLEOTIDE SEQUENCE</scope>
    <source>
        <strain evidence="1">Expedition CK06-06</strain>
    </source>
</reference>